<feature type="region of interest" description="Disordered" evidence="1">
    <location>
        <begin position="1"/>
        <end position="49"/>
    </location>
</feature>
<evidence type="ECO:0000313" key="2">
    <source>
        <dbReference type="EMBL" id="KAJ0391986.1"/>
    </source>
</evidence>
<comment type="caution">
    <text evidence="2">The sequence shown here is derived from an EMBL/GenBank/DDBJ whole genome shotgun (WGS) entry which is preliminary data.</text>
</comment>
<gene>
    <name evidence="2" type="ORF">P43SY_007292</name>
</gene>
<feature type="region of interest" description="Disordered" evidence="1">
    <location>
        <begin position="375"/>
        <end position="405"/>
    </location>
</feature>
<dbReference type="Proteomes" id="UP001209570">
    <property type="component" value="Unassembled WGS sequence"/>
</dbReference>
<protein>
    <submittedName>
        <fullName evidence="2">Uncharacterized protein</fullName>
    </submittedName>
</protein>
<sequence length="405" mass="43878">MLKPSVSSAAAPMPSSSSSALPQKSASFCVDPQARPMPTAPPASSPRRATVALVDSPSTTAIYDRQLLWKLRGQKKLESVAQDLAGREDQECTFNPKLNRSSSVRKSIAAAAMAPDAMSDSSSLYSFSPRSLDSERHGVVVADEDAATTVAMAVFPTEAQEHSIRLYLARQERAREAQQKAQHKLLSVQPRKDFNRVTTAEPFALSASNRDAAIVVSISNRKRIHGTRSERRDLLDLGASSQSGIALWLATVSHVHKRRLQRAIGGSHRGVGDARPPERLDRARRRAIAERLELAARETLLGIIDTQRRELESRETAYQDATRIAESFASAVETFEERLAQAERSTASELSEMKQLLARQASAMDQLLYALGLSTIAPPPAPAPTASAAASPVPPGSSASRRETK</sequence>
<evidence type="ECO:0000256" key="1">
    <source>
        <dbReference type="SAM" id="MobiDB-lite"/>
    </source>
</evidence>
<feature type="compositionally biased region" description="Low complexity" evidence="1">
    <location>
        <begin position="384"/>
        <end position="399"/>
    </location>
</feature>
<feature type="compositionally biased region" description="Low complexity" evidence="1">
    <location>
        <begin position="1"/>
        <end position="27"/>
    </location>
</feature>
<dbReference type="AlphaFoldDB" id="A0AAD5LTK5"/>
<organism evidence="2 3">
    <name type="scientific">Pythium insidiosum</name>
    <name type="common">Pythiosis disease agent</name>
    <dbReference type="NCBI Taxonomy" id="114742"/>
    <lineage>
        <taxon>Eukaryota</taxon>
        <taxon>Sar</taxon>
        <taxon>Stramenopiles</taxon>
        <taxon>Oomycota</taxon>
        <taxon>Peronosporomycetes</taxon>
        <taxon>Pythiales</taxon>
        <taxon>Pythiaceae</taxon>
        <taxon>Pythium</taxon>
    </lineage>
</organism>
<accession>A0AAD5LTK5</accession>
<evidence type="ECO:0000313" key="3">
    <source>
        <dbReference type="Proteomes" id="UP001209570"/>
    </source>
</evidence>
<name>A0AAD5LTK5_PYTIN</name>
<keyword evidence="3" id="KW-1185">Reference proteome</keyword>
<reference evidence="2" key="1">
    <citation type="submission" date="2021-12" db="EMBL/GenBank/DDBJ databases">
        <title>Prjna785345.</title>
        <authorList>
            <person name="Rujirawat T."/>
            <person name="Krajaejun T."/>
        </authorList>
    </citation>
    <scope>NUCLEOTIDE SEQUENCE</scope>
    <source>
        <strain evidence="2">Pi057C3</strain>
    </source>
</reference>
<proteinExistence type="predicted"/>
<dbReference type="EMBL" id="JAKCXM010000763">
    <property type="protein sequence ID" value="KAJ0391986.1"/>
    <property type="molecule type" value="Genomic_DNA"/>
</dbReference>